<feature type="non-terminal residue" evidence="1">
    <location>
        <position position="1"/>
    </location>
</feature>
<protein>
    <submittedName>
        <fullName evidence="1">36109_t:CDS:1</fullName>
    </submittedName>
</protein>
<dbReference type="EMBL" id="CAJVQC010173454">
    <property type="protein sequence ID" value="CAG8850962.1"/>
    <property type="molecule type" value="Genomic_DNA"/>
</dbReference>
<gene>
    <name evidence="1" type="ORF">RPERSI_LOCUS36341</name>
</gene>
<reference evidence="1" key="1">
    <citation type="submission" date="2021-06" db="EMBL/GenBank/DDBJ databases">
        <authorList>
            <person name="Kallberg Y."/>
            <person name="Tangrot J."/>
            <person name="Rosling A."/>
        </authorList>
    </citation>
    <scope>NUCLEOTIDE SEQUENCE</scope>
    <source>
        <strain evidence="1">MA461A</strain>
    </source>
</reference>
<proteinExistence type="predicted"/>
<evidence type="ECO:0000313" key="2">
    <source>
        <dbReference type="Proteomes" id="UP000789920"/>
    </source>
</evidence>
<keyword evidence="2" id="KW-1185">Reference proteome</keyword>
<feature type="non-terminal residue" evidence="1">
    <location>
        <position position="111"/>
    </location>
</feature>
<dbReference type="Proteomes" id="UP000789920">
    <property type="component" value="Unassembled WGS sequence"/>
</dbReference>
<organism evidence="1 2">
    <name type="scientific">Racocetra persica</name>
    <dbReference type="NCBI Taxonomy" id="160502"/>
    <lineage>
        <taxon>Eukaryota</taxon>
        <taxon>Fungi</taxon>
        <taxon>Fungi incertae sedis</taxon>
        <taxon>Mucoromycota</taxon>
        <taxon>Glomeromycotina</taxon>
        <taxon>Glomeromycetes</taxon>
        <taxon>Diversisporales</taxon>
        <taxon>Gigasporaceae</taxon>
        <taxon>Racocetra</taxon>
    </lineage>
</organism>
<accession>A0ACA9SYX5</accession>
<sequence>KLDEYYKIIKNASDKKESFHYYIENEAIYMKKFVKVDYKNTYCFDHMYEGIICHQKCGLEYDNQDQDTNDQDTNDLRKCICIVVDGEHRNVCSCGPERHFQSNEELKYELA</sequence>
<evidence type="ECO:0000313" key="1">
    <source>
        <dbReference type="EMBL" id="CAG8850962.1"/>
    </source>
</evidence>
<comment type="caution">
    <text evidence="1">The sequence shown here is derived from an EMBL/GenBank/DDBJ whole genome shotgun (WGS) entry which is preliminary data.</text>
</comment>
<name>A0ACA9SYX5_9GLOM</name>